<keyword evidence="4" id="KW-1185">Reference proteome</keyword>
<keyword evidence="1" id="KW-0812">Transmembrane</keyword>
<dbReference type="EMBL" id="JASCZI010211871">
    <property type="protein sequence ID" value="MED6197244.1"/>
    <property type="molecule type" value="Genomic_DNA"/>
</dbReference>
<feature type="transmembrane region" description="Helical" evidence="1">
    <location>
        <begin position="120"/>
        <end position="139"/>
    </location>
</feature>
<dbReference type="Pfam" id="PF01693">
    <property type="entry name" value="Cauli_VI"/>
    <property type="match status" value="1"/>
</dbReference>
<sequence>MAPSKKKLYVVFKGKVPGIYDSWACCDYQVHRFGGSLFQSFEDTAEAQRAWEEFRARNYDTQHAPANDGHYYAYTRGDWPQNMNGQDCVRDFQLRRSFQAQQRRTPHRETIPLLNIRAPYVCRAFLCIAIILILAYVALVGK</sequence>
<evidence type="ECO:0000259" key="2">
    <source>
        <dbReference type="Pfam" id="PF01693"/>
    </source>
</evidence>
<evidence type="ECO:0000313" key="4">
    <source>
        <dbReference type="Proteomes" id="UP001341840"/>
    </source>
</evidence>
<feature type="domain" description="Ribonuclease H1 N-terminal" evidence="2">
    <location>
        <begin position="7"/>
        <end position="49"/>
    </location>
</feature>
<name>A0ABU6XJJ0_9FABA</name>
<dbReference type="InterPro" id="IPR011320">
    <property type="entry name" value="RNase_H1_N"/>
</dbReference>
<reference evidence="3 4" key="1">
    <citation type="journal article" date="2023" name="Plants (Basel)">
        <title>Bridging the Gap: Combining Genomics and Transcriptomics Approaches to Understand Stylosanthes scabra, an Orphan Legume from the Brazilian Caatinga.</title>
        <authorList>
            <person name="Ferreira-Neto J.R.C."/>
            <person name="da Silva M.D."/>
            <person name="Binneck E."/>
            <person name="de Melo N.F."/>
            <person name="da Silva R.H."/>
            <person name="de Melo A.L.T.M."/>
            <person name="Pandolfi V."/>
            <person name="Bustamante F.O."/>
            <person name="Brasileiro-Vidal A.C."/>
            <person name="Benko-Iseppon A.M."/>
        </authorList>
    </citation>
    <scope>NUCLEOTIDE SEQUENCE [LARGE SCALE GENOMIC DNA]</scope>
    <source>
        <tissue evidence="3">Leaves</tissue>
    </source>
</reference>
<dbReference type="Gene3D" id="3.40.970.10">
    <property type="entry name" value="Ribonuclease H1, N-terminal domain"/>
    <property type="match status" value="1"/>
</dbReference>
<proteinExistence type="predicted"/>
<keyword evidence="1" id="KW-1133">Transmembrane helix</keyword>
<accession>A0ABU6XJJ0</accession>
<protein>
    <recommendedName>
        <fullName evidence="2">Ribonuclease H1 N-terminal domain-containing protein</fullName>
    </recommendedName>
</protein>
<keyword evidence="1" id="KW-0472">Membrane</keyword>
<dbReference type="Proteomes" id="UP001341840">
    <property type="component" value="Unassembled WGS sequence"/>
</dbReference>
<evidence type="ECO:0000256" key="1">
    <source>
        <dbReference type="SAM" id="Phobius"/>
    </source>
</evidence>
<dbReference type="InterPro" id="IPR009027">
    <property type="entry name" value="Ribosomal_bL9/RNase_H1_N"/>
</dbReference>
<dbReference type="InterPro" id="IPR037056">
    <property type="entry name" value="RNase_H1_N_sf"/>
</dbReference>
<organism evidence="3 4">
    <name type="scientific">Stylosanthes scabra</name>
    <dbReference type="NCBI Taxonomy" id="79078"/>
    <lineage>
        <taxon>Eukaryota</taxon>
        <taxon>Viridiplantae</taxon>
        <taxon>Streptophyta</taxon>
        <taxon>Embryophyta</taxon>
        <taxon>Tracheophyta</taxon>
        <taxon>Spermatophyta</taxon>
        <taxon>Magnoliopsida</taxon>
        <taxon>eudicotyledons</taxon>
        <taxon>Gunneridae</taxon>
        <taxon>Pentapetalae</taxon>
        <taxon>rosids</taxon>
        <taxon>fabids</taxon>
        <taxon>Fabales</taxon>
        <taxon>Fabaceae</taxon>
        <taxon>Papilionoideae</taxon>
        <taxon>50 kb inversion clade</taxon>
        <taxon>dalbergioids sensu lato</taxon>
        <taxon>Dalbergieae</taxon>
        <taxon>Pterocarpus clade</taxon>
        <taxon>Stylosanthes</taxon>
    </lineage>
</organism>
<gene>
    <name evidence="3" type="ORF">PIB30_054879</name>
</gene>
<dbReference type="SUPFAM" id="SSF55658">
    <property type="entry name" value="L9 N-domain-like"/>
    <property type="match status" value="1"/>
</dbReference>
<comment type="caution">
    <text evidence="3">The sequence shown here is derived from an EMBL/GenBank/DDBJ whole genome shotgun (WGS) entry which is preliminary data.</text>
</comment>
<evidence type="ECO:0000313" key="3">
    <source>
        <dbReference type="EMBL" id="MED6197244.1"/>
    </source>
</evidence>